<name>A0A7T7IIT9_9ALPH</name>
<dbReference type="InterPro" id="IPR009278">
    <property type="entry name" value="Herpes_US9"/>
</dbReference>
<feature type="transmembrane region" description="Helical" evidence="2">
    <location>
        <begin position="86"/>
        <end position="116"/>
    </location>
</feature>
<evidence type="ECO:0000256" key="2">
    <source>
        <dbReference type="SAM" id="Phobius"/>
    </source>
</evidence>
<accession>A0A7T7IIT9</accession>
<dbReference type="EMBL" id="MW353130">
    <property type="protein sequence ID" value="QQL08858.1"/>
    <property type="molecule type" value="Genomic_DNA"/>
</dbReference>
<proteinExistence type="inferred from homology"/>
<keyword evidence="2" id="KW-1133">Transmembrane helix</keyword>
<comment type="similarity">
    <text evidence="1">Belongs to the alphaherpesvirinae envelope protein US9 family.</text>
</comment>
<reference evidence="3" key="1">
    <citation type="journal article" date="2020" name="Viruses">
        <title>Phylogenomic Analysis of Global Isolates of Canid Alphaherpesvirus 1.</title>
        <authorList>
            <person name="Lewin A.C."/>
            <person name="Coghill L.M."/>
            <person name="Mironovich M."/>
            <person name="Liu C.C."/>
            <person name="Carter R.T."/>
            <person name="Ledbetter E.C."/>
        </authorList>
    </citation>
    <scope>NUCLEOTIDE SEQUENCE</scope>
    <source>
        <strain evidence="3">ELAL-6</strain>
    </source>
</reference>
<dbReference type="GO" id="GO:0043657">
    <property type="term" value="C:host cell"/>
    <property type="evidence" value="ECO:0007669"/>
    <property type="project" value="GOC"/>
</dbReference>
<dbReference type="GO" id="GO:0075733">
    <property type="term" value="P:intracellular transport of virus"/>
    <property type="evidence" value="ECO:0007669"/>
    <property type="project" value="InterPro"/>
</dbReference>
<organism evidence="3">
    <name type="scientific">Canid alphaherpesvirus 1</name>
    <dbReference type="NCBI Taxonomy" id="170325"/>
    <lineage>
        <taxon>Viruses</taxon>
        <taxon>Duplodnaviria</taxon>
        <taxon>Heunggongvirae</taxon>
        <taxon>Peploviricota</taxon>
        <taxon>Herviviricetes</taxon>
        <taxon>Herpesvirales</taxon>
        <taxon>Orthoherpesviridae</taxon>
        <taxon>Alphaherpesvirinae</taxon>
        <taxon>Varicellovirus</taxon>
        <taxon>Varicellovirus canidalpha1</taxon>
    </lineage>
</organism>
<dbReference type="Pfam" id="PF06072">
    <property type="entry name" value="Herpes_US9"/>
    <property type="match status" value="1"/>
</dbReference>
<evidence type="ECO:0000313" key="3">
    <source>
        <dbReference type="EMBL" id="QQL08858.1"/>
    </source>
</evidence>
<evidence type="ECO:0000256" key="1">
    <source>
        <dbReference type="ARBA" id="ARBA00005410"/>
    </source>
</evidence>
<gene>
    <name evidence="3" type="primary">US9</name>
    <name evidence="3" type="ORF">A8B60_gp72</name>
</gene>
<sequence length="119" mass="13621">MALPDNVFSIINENYIDGILTMKMGEEIESSSPLNEINVNIDQHTIDIFDYDSDNGCYYSERDNETATLFLKRVGYRETSKKRKRICGFIVLAIFMVIILCFLSIILGVFIAPHIYKGL</sequence>
<dbReference type="OrthoDB" id="40771at10239"/>
<keyword evidence="2" id="KW-0472">Membrane</keyword>
<protein>
    <submittedName>
        <fullName evidence="3">Membrane protein US9</fullName>
    </submittedName>
</protein>
<keyword evidence="2" id="KW-0812">Transmembrane</keyword>